<proteinExistence type="predicted"/>
<sequence length="220" mass="23810">MFDIYYLHTGQVHVNTFEALSHKLASDDNLTLNVGHRVEADYLKHAQLYGCDRGLKQTMLAALEQMQQQAKLVVCTCSSIGEIAEQAASDYGYAISRIDRAMADQAVKHSRLLVLATLASTLEPTCQLLTQSAQNQGETITMDTAVIDGAFDMYMSGQQGESLALIRSLILNVQSDYDAIVLAQASMAGAVEATQCEIPIYSSPYLGVQAAIAAIKAIDK</sequence>
<accession>A0A420EDM6</accession>
<organism evidence="1 2">
    <name type="scientific">Alginatibacterium sediminis</name>
    <dbReference type="NCBI Taxonomy" id="2164068"/>
    <lineage>
        <taxon>Bacteria</taxon>
        <taxon>Pseudomonadati</taxon>
        <taxon>Pseudomonadota</taxon>
        <taxon>Gammaproteobacteria</taxon>
        <taxon>Alteromonadales</taxon>
        <taxon>Alteromonadaceae</taxon>
        <taxon>Alginatibacterium</taxon>
    </lineage>
</organism>
<protein>
    <submittedName>
        <fullName evidence="1">Amino-acid racemase</fullName>
    </submittedName>
</protein>
<evidence type="ECO:0000313" key="2">
    <source>
        <dbReference type="Proteomes" id="UP000286482"/>
    </source>
</evidence>
<comment type="caution">
    <text evidence="1">The sequence shown here is derived from an EMBL/GenBank/DDBJ whole genome shotgun (WGS) entry which is preliminary data.</text>
</comment>
<reference evidence="1 2" key="1">
    <citation type="submission" date="2018-09" db="EMBL/GenBank/DDBJ databases">
        <authorList>
            <person name="Wang Z."/>
        </authorList>
    </citation>
    <scope>NUCLEOTIDE SEQUENCE [LARGE SCALE GENOMIC DNA]</scope>
    <source>
        <strain evidence="1 2">ALS 81</strain>
    </source>
</reference>
<dbReference type="EMBL" id="RAQO01000005">
    <property type="protein sequence ID" value="RKF18768.1"/>
    <property type="molecule type" value="Genomic_DNA"/>
</dbReference>
<dbReference type="AlphaFoldDB" id="A0A420EDM6"/>
<gene>
    <name evidence="1" type="ORF">DBZ36_10250</name>
</gene>
<keyword evidence="2" id="KW-1185">Reference proteome</keyword>
<dbReference type="OrthoDB" id="978447at2"/>
<dbReference type="RefSeq" id="WP_120354848.1">
    <property type="nucleotide sequence ID" value="NZ_RAQO01000005.1"/>
</dbReference>
<dbReference type="Proteomes" id="UP000286482">
    <property type="component" value="Unassembled WGS sequence"/>
</dbReference>
<name>A0A420EDM6_9ALTE</name>
<evidence type="ECO:0000313" key="1">
    <source>
        <dbReference type="EMBL" id="RKF18768.1"/>
    </source>
</evidence>